<keyword evidence="1" id="KW-0472">Membrane</keyword>
<keyword evidence="3" id="KW-1185">Reference proteome</keyword>
<dbReference type="AlphaFoldDB" id="A0A1I4LDL7"/>
<proteinExistence type="predicted"/>
<organism evidence="2 3">
    <name type="scientific">Methylorubrum salsuginis</name>
    <dbReference type="NCBI Taxonomy" id="414703"/>
    <lineage>
        <taxon>Bacteria</taxon>
        <taxon>Pseudomonadati</taxon>
        <taxon>Pseudomonadota</taxon>
        <taxon>Alphaproteobacteria</taxon>
        <taxon>Hyphomicrobiales</taxon>
        <taxon>Methylobacteriaceae</taxon>
        <taxon>Methylorubrum</taxon>
    </lineage>
</organism>
<keyword evidence="1" id="KW-1133">Transmembrane helix</keyword>
<evidence type="ECO:0000256" key="1">
    <source>
        <dbReference type="SAM" id="Phobius"/>
    </source>
</evidence>
<dbReference type="RefSeq" id="WP_091951328.1">
    <property type="nucleotide sequence ID" value="NZ_FOSV01000029.1"/>
</dbReference>
<reference evidence="3" key="1">
    <citation type="submission" date="2016-10" db="EMBL/GenBank/DDBJ databases">
        <authorList>
            <person name="Varghese N."/>
            <person name="Submissions S."/>
        </authorList>
    </citation>
    <scope>NUCLEOTIDE SEQUENCE [LARGE SCALE GENOMIC DNA]</scope>
    <source>
        <strain evidence="3">CGMCC 1.6474</strain>
    </source>
</reference>
<feature type="transmembrane region" description="Helical" evidence="1">
    <location>
        <begin position="20"/>
        <end position="44"/>
    </location>
</feature>
<feature type="transmembrane region" description="Helical" evidence="1">
    <location>
        <begin position="50"/>
        <end position="70"/>
    </location>
</feature>
<name>A0A1I4LDL7_9HYPH</name>
<dbReference type="Proteomes" id="UP000198804">
    <property type="component" value="Unassembled WGS sequence"/>
</dbReference>
<dbReference type="EMBL" id="FOSV01000029">
    <property type="protein sequence ID" value="SFL89135.1"/>
    <property type="molecule type" value="Genomic_DNA"/>
</dbReference>
<evidence type="ECO:0008006" key="4">
    <source>
        <dbReference type="Google" id="ProtNLM"/>
    </source>
</evidence>
<gene>
    <name evidence="2" type="ORF">SAMN04488125_12914</name>
</gene>
<evidence type="ECO:0000313" key="3">
    <source>
        <dbReference type="Proteomes" id="UP000198804"/>
    </source>
</evidence>
<accession>A0A1I4LDL7</accession>
<sequence>MAARGPSITLRERASVAGRVVLAAGGGYGIAALSAALLSLALPLARPEAVAAATLSSFVLMPVIAIVVFAMRSLRRAALTLAGIALVLGGGLWLAMRGAP</sequence>
<feature type="transmembrane region" description="Helical" evidence="1">
    <location>
        <begin position="77"/>
        <end position="96"/>
    </location>
</feature>
<evidence type="ECO:0000313" key="2">
    <source>
        <dbReference type="EMBL" id="SFL89135.1"/>
    </source>
</evidence>
<keyword evidence="1" id="KW-0812">Transmembrane</keyword>
<protein>
    <recommendedName>
        <fullName evidence="4">Iron transporter</fullName>
    </recommendedName>
</protein>
<dbReference type="STRING" id="414703.SAMN04488125_12914"/>